<dbReference type="Proteomes" id="UP000617531">
    <property type="component" value="Unassembled WGS sequence"/>
</dbReference>
<feature type="transmembrane region" description="Helical" evidence="2">
    <location>
        <begin position="610"/>
        <end position="632"/>
    </location>
</feature>
<evidence type="ECO:0000256" key="2">
    <source>
        <dbReference type="SAM" id="Phobius"/>
    </source>
</evidence>
<dbReference type="AlphaFoldDB" id="A0A8J3GN42"/>
<accession>A0A8J3GN42</accession>
<gene>
    <name evidence="4" type="ORF">GCM10011600_02970</name>
</gene>
<name>A0A8J3GN42_9MICO</name>
<feature type="transmembrane region" description="Helical" evidence="2">
    <location>
        <begin position="152"/>
        <end position="171"/>
    </location>
</feature>
<dbReference type="Gene3D" id="3.10.620.30">
    <property type="match status" value="1"/>
</dbReference>
<feature type="transmembrane region" description="Helical" evidence="2">
    <location>
        <begin position="191"/>
        <end position="213"/>
    </location>
</feature>
<sequence length="750" mass="79953">MVLADSTAPATAGRVPARQPYRDPTRANRARALQNTRTWARLALFTVALLVAFGSLSTLIDGVVWWIASALTIVLPVLAIGIATQLGRRSWQPFVAGFGVAVVSLTFGYARDAALFGIIPTFDTLGRWGELVNAGILSITTQRIPAEATEGILFLLAILAVVSVVFIAPALDRVPAVAALPLLVVLDIPVAVRAGIAEPHWFVFVVIAYLALLRIGRRRMPLTSVLGTAAVVVVGSLLLPAAFPPAREVVNDANTGVGTGLNPLIDLGDDLRRDDTVTAVTYVTDAPGGLYLRLATLDEFNGINWEPDSSTDPDNDVAEFPPPDGLTDEVPRAAYSATIQVGDVGGRWLPLPYPATSVQGLEGDWRWEPDGLAVRSSGADARGQEYDVTFLDIQPDLAQLTADLEPDVPSRYLALPNEMPEVIAQTAEQVAGTGSTYQKAIALQEFFTSGDFDYSVDAPVDEGYDGTGVGVIERFLEVRSGYCVHFASAMAVMARTVGIPSRIVVGFQPGEAEDIDGVPGFTVSSADLHAWPELYFEGIGWLRFEPTPGRGSFPDYSSIEAIDDPTTPEFEGVNPSAVPVDPSPAAPNLPDEETVVDGTITVEEQNPAPIITAIAVFALALLLTPAGVRVLVRLRRMRRVRAGDAAAAWAEIRDTAHDHDWVAPDSETPRQLGTRLAIVVGHEPVARLQDGVESAAYDRPGSLTMTVDDVAELRHAIASAAPLGVRLRATFLPPSLMARAGFGSKPPPVE</sequence>
<evidence type="ECO:0000313" key="5">
    <source>
        <dbReference type="Proteomes" id="UP000617531"/>
    </source>
</evidence>
<proteinExistence type="predicted"/>
<dbReference type="SMART" id="SM00460">
    <property type="entry name" value="TGc"/>
    <property type="match status" value="1"/>
</dbReference>
<evidence type="ECO:0000313" key="4">
    <source>
        <dbReference type="EMBL" id="GHF05818.1"/>
    </source>
</evidence>
<dbReference type="RefSeq" id="WP_191281608.1">
    <property type="nucleotide sequence ID" value="NZ_BNAI01000001.1"/>
</dbReference>
<feature type="transmembrane region" description="Helical" evidence="2">
    <location>
        <begin position="225"/>
        <end position="243"/>
    </location>
</feature>
<organism evidence="4 5">
    <name type="scientific">Pseudolysinimonas yzui</name>
    <dbReference type="NCBI Taxonomy" id="2708254"/>
    <lineage>
        <taxon>Bacteria</taxon>
        <taxon>Bacillati</taxon>
        <taxon>Actinomycetota</taxon>
        <taxon>Actinomycetes</taxon>
        <taxon>Micrococcales</taxon>
        <taxon>Microbacteriaceae</taxon>
        <taxon>Pseudolysinimonas</taxon>
    </lineage>
</organism>
<feature type="transmembrane region" description="Helical" evidence="2">
    <location>
        <begin position="39"/>
        <end position="57"/>
    </location>
</feature>
<dbReference type="InterPro" id="IPR052901">
    <property type="entry name" value="Bact_TGase-like"/>
</dbReference>
<dbReference type="Pfam" id="PF01841">
    <property type="entry name" value="Transglut_core"/>
    <property type="match status" value="1"/>
</dbReference>
<dbReference type="SUPFAM" id="SSF54001">
    <property type="entry name" value="Cysteine proteinases"/>
    <property type="match status" value="1"/>
</dbReference>
<feature type="transmembrane region" description="Helical" evidence="2">
    <location>
        <begin position="63"/>
        <end position="83"/>
    </location>
</feature>
<keyword evidence="2" id="KW-0812">Transmembrane</keyword>
<comment type="caution">
    <text evidence="4">The sequence shown here is derived from an EMBL/GenBank/DDBJ whole genome shotgun (WGS) entry which is preliminary data.</text>
</comment>
<dbReference type="PANTHER" id="PTHR42736:SF1">
    <property type="entry name" value="PROTEIN-GLUTAMINE GAMMA-GLUTAMYLTRANSFERASE"/>
    <property type="match status" value="1"/>
</dbReference>
<dbReference type="InterPro" id="IPR021878">
    <property type="entry name" value="TgpA_N"/>
</dbReference>
<keyword evidence="2" id="KW-1133">Transmembrane helix</keyword>
<protein>
    <submittedName>
        <fullName evidence="4">Transglutaminase</fullName>
    </submittedName>
</protein>
<evidence type="ECO:0000256" key="1">
    <source>
        <dbReference type="SAM" id="MobiDB-lite"/>
    </source>
</evidence>
<dbReference type="EMBL" id="BNAI01000001">
    <property type="protein sequence ID" value="GHF05818.1"/>
    <property type="molecule type" value="Genomic_DNA"/>
</dbReference>
<keyword evidence="2" id="KW-0472">Membrane</keyword>
<dbReference type="PANTHER" id="PTHR42736">
    <property type="entry name" value="PROTEIN-GLUTAMINE GAMMA-GLUTAMYLTRANSFERASE"/>
    <property type="match status" value="1"/>
</dbReference>
<feature type="region of interest" description="Disordered" evidence="1">
    <location>
        <begin position="1"/>
        <end position="22"/>
    </location>
</feature>
<keyword evidence="5" id="KW-1185">Reference proteome</keyword>
<dbReference type="Pfam" id="PF11992">
    <property type="entry name" value="TgpA_N"/>
    <property type="match status" value="1"/>
</dbReference>
<feature type="domain" description="Transglutaminase-like" evidence="3">
    <location>
        <begin position="475"/>
        <end position="548"/>
    </location>
</feature>
<evidence type="ECO:0000259" key="3">
    <source>
        <dbReference type="SMART" id="SM00460"/>
    </source>
</evidence>
<reference evidence="4" key="2">
    <citation type="submission" date="2020-09" db="EMBL/GenBank/DDBJ databases">
        <authorList>
            <person name="Sun Q."/>
            <person name="Zhou Y."/>
        </authorList>
    </citation>
    <scope>NUCLEOTIDE SEQUENCE</scope>
    <source>
        <strain evidence="4">CGMCC 1.16548</strain>
    </source>
</reference>
<reference evidence="4" key="1">
    <citation type="journal article" date="2014" name="Int. J. Syst. Evol. Microbiol.">
        <title>Complete genome sequence of Corynebacterium casei LMG S-19264T (=DSM 44701T), isolated from a smear-ripened cheese.</title>
        <authorList>
            <consortium name="US DOE Joint Genome Institute (JGI-PGF)"/>
            <person name="Walter F."/>
            <person name="Albersmeier A."/>
            <person name="Kalinowski J."/>
            <person name="Ruckert C."/>
        </authorList>
    </citation>
    <scope>NUCLEOTIDE SEQUENCE</scope>
    <source>
        <strain evidence="4">CGMCC 1.16548</strain>
    </source>
</reference>
<dbReference type="InterPro" id="IPR002931">
    <property type="entry name" value="Transglutaminase-like"/>
</dbReference>
<dbReference type="InterPro" id="IPR038765">
    <property type="entry name" value="Papain-like_cys_pep_sf"/>
</dbReference>